<proteinExistence type="predicted"/>
<dbReference type="Proteomes" id="UP000274033">
    <property type="component" value="Unassembled WGS sequence"/>
</dbReference>
<name>A0A3N9UE63_9BACI</name>
<protein>
    <submittedName>
        <fullName evidence="1">DUF3987 domain-containing protein</fullName>
    </submittedName>
</protein>
<dbReference type="OrthoDB" id="9763644at2"/>
<evidence type="ECO:0000313" key="1">
    <source>
        <dbReference type="EMBL" id="RQW74550.1"/>
    </source>
</evidence>
<dbReference type="InterPro" id="IPR025048">
    <property type="entry name" value="DUF3987"/>
</dbReference>
<sequence>MVDNELFKEFEAVILEWGEPIELDNKILPIFNVEIFPDWLKHYIEAVAEETQTPLDAAAMNSIAILSTTIDSKFEIQANGSKWIESLNTYTVIALESSERKTAVYKAFLNPITEYQDKEKERLASIIIEEEVERNTISKKIEYLKQLYSKEEDQEKSTVIMNDIKQLAKEVKEETNPLTKEPKLYSNDITPESIAEVMSVNNERLSILSDEGAEVYQMMAGRYSNKVNLEIYLKAFSGGNVRVDRASGKSISLNNPKLTIGIYIQPSVFQELPISFSERGLTQRFLYSIPKSLVGSRKPNPDKIPKEIENLFKTNINRLLNLKVESLISLKFDDEAQIYLFKMLKEIEIMLGNKDNNSAYRNWLGKLCGQIIRVAGLLHIAENIKMNDIPRKINLETLLKADSMRDYFIQHAECAFGIIRENENLDDVKYILNKITTFDRFKGQKKIVYQDLWQLVKRRFSKSRELKRVLHFLEEMNYIKLEKDGRKLIILVNPRIIK</sequence>
<dbReference type="AlphaFoldDB" id="A0A3N9UE63"/>
<accession>A0A3N9UE63</accession>
<dbReference type="EMBL" id="RRCT01000008">
    <property type="protein sequence ID" value="RQW74550.1"/>
    <property type="molecule type" value="Genomic_DNA"/>
</dbReference>
<reference evidence="1 2" key="1">
    <citation type="journal article" date="2013" name="J. Microbiol.">
        <title>Lysinibacillus chungkukjangi sp. nov., isolated from Chungkukjang, Korean fermented soybean food.</title>
        <authorList>
            <person name="Kim S.J."/>
            <person name="Jang Y.H."/>
            <person name="Hamada M."/>
            <person name="Ahn J.H."/>
            <person name="Weon H.Y."/>
            <person name="Suzuki K."/>
            <person name="Whang K.S."/>
            <person name="Kwon S.W."/>
        </authorList>
    </citation>
    <scope>NUCLEOTIDE SEQUENCE [LARGE SCALE GENOMIC DNA]</scope>
    <source>
        <strain evidence="1 2">MCCC 1A12701</strain>
    </source>
</reference>
<comment type="caution">
    <text evidence="1">The sequence shown here is derived from an EMBL/GenBank/DDBJ whole genome shotgun (WGS) entry which is preliminary data.</text>
</comment>
<organism evidence="1 2">
    <name type="scientific">Lysinibacillus composti</name>
    <dbReference type="NCBI Taxonomy" id="720633"/>
    <lineage>
        <taxon>Bacteria</taxon>
        <taxon>Bacillati</taxon>
        <taxon>Bacillota</taxon>
        <taxon>Bacilli</taxon>
        <taxon>Bacillales</taxon>
        <taxon>Bacillaceae</taxon>
        <taxon>Lysinibacillus</taxon>
    </lineage>
</organism>
<dbReference type="Pfam" id="PF13148">
    <property type="entry name" value="DUF3987"/>
    <property type="match status" value="1"/>
</dbReference>
<keyword evidence="2" id="KW-1185">Reference proteome</keyword>
<evidence type="ECO:0000313" key="2">
    <source>
        <dbReference type="Proteomes" id="UP000274033"/>
    </source>
</evidence>
<gene>
    <name evidence="1" type="ORF">EBB45_09940</name>
</gene>
<dbReference type="RefSeq" id="WP_124764337.1">
    <property type="nucleotide sequence ID" value="NZ_JAFBDY010000007.1"/>
</dbReference>